<dbReference type="EMBL" id="QSTD01000003">
    <property type="protein sequence ID" value="RGM30353.1"/>
    <property type="molecule type" value="Genomic_DNA"/>
</dbReference>
<gene>
    <name evidence="3" type="ORF">DXC19_07805</name>
</gene>
<evidence type="ECO:0000259" key="2">
    <source>
        <dbReference type="Pfam" id="PF09990"/>
    </source>
</evidence>
<feature type="transmembrane region" description="Helical" evidence="1">
    <location>
        <begin position="6"/>
        <end position="28"/>
    </location>
</feature>
<keyword evidence="1" id="KW-0812">Transmembrane</keyword>
<feature type="transmembrane region" description="Helical" evidence="1">
    <location>
        <begin position="110"/>
        <end position="132"/>
    </location>
</feature>
<dbReference type="InterPro" id="IPR019251">
    <property type="entry name" value="DUF2231_TM"/>
</dbReference>
<organism evidence="3 4">
    <name type="scientific">Staphylococcus warneri</name>
    <dbReference type="NCBI Taxonomy" id="1292"/>
    <lineage>
        <taxon>Bacteria</taxon>
        <taxon>Bacillati</taxon>
        <taxon>Bacillota</taxon>
        <taxon>Bacilli</taxon>
        <taxon>Bacillales</taxon>
        <taxon>Staphylococcaceae</taxon>
        <taxon>Staphylococcus</taxon>
    </lineage>
</organism>
<accession>A0A8B2ZNP8</accession>
<name>A0A8B2ZNP8_STAWA</name>
<sequence length="138" mass="15093">MPLHPLFIHFPIALLSLATIISILHLFLKKINLSITLTILLTTGMVLGIISYMLGDSGEAFAIQHYGMQHVEKLVHLHETFALASLITYGFATSTQIGSIWFIKYKKLCTGATVVLTIIGFVILIIAGHLGANITYGK</sequence>
<keyword evidence="1" id="KW-0472">Membrane</keyword>
<proteinExistence type="predicted"/>
<dbReference type="Pfam" id="PF09990">
    <property type="entry name" value="DUF2231"/>
    <property type="match status" value="1"/>
</dbReference>
<evidence type="ECO:0000313" key="3">
    <source>
        <dbReference type="EMBL" id="RGM30353.1"/>
    </source>
</evidence>
<evidence type="ECO:0000313" key="4">
    <source>
        <dbReference type="Proteomes" id="UP000261016"/>
    </source>
</evidence>
<dbReference type="Proteomes" id="UP000261016">
    <property type="component" value="Unassembled WGS sequence"/>
</dbReference>
<reference evidence="3 4" key="1">
    <citation type="submission" date="2018-08" db="EMBL/GenBank/DDBJ databases">
        <title>A genome reference for cultivated species of the human gut microbiota.</title>
        <authorList>
            <person name="Zou Y."/>
            <person name="Xue W."/>
            <person name="Luo G."/>
        </authorList>
    </citation>
    <scope>NUCLEOTIDE SEQUENCE [LARGE SCALE GENOMIC DNA]</scope>
    <source>
        <strain evidence="3 4">OM08-17AT</strain>
    </source>
</reference>
<keyword evidence="1" id="KW-1133">Transmembrane helix</keyword>
<protein>
    <recommendedName>
        <fullName evidence="2">DUF2231 domain-containing protein</fullName>
    </recommendedName>
</protein>
<feature type="domain" description="DUF2231" evidence="2">
    <location>
        <begin position="2"/>
        <end position="136"/>
    </location>
</feature>
<comment type="caution">
    <text evidence="3">The sequence shown here is derived from an EMBL/GenBank/DDBJ whole genome shotgun (WGS) entry which is preliminary data.</text>
</comment>
<feature type="transmembrane region" description="Helical" evidence="1">
    <location>
        <begin position="35"/>
        <end position="54"/>
    </location>
</feature>
<evidence type="ECO:0000256" key="1">
    <source>
        <dbReference type="SAM" id="Phobius"/>
    </source>
</evidence>
<dbReference type="AlphaFoldDB" id="A0A8B2ZNP8"/>
<dbReference type="RefSeq" id="WP_117725908.1">
    <property type="nucleotide sequence ID" value="NZ_CABMFV010000003.1"/>
</dbReference>
<feature type="transmembrane region" description="Helical" evidence="1">
    <location>
        <begin position="81"/>
        <end position="103"/>
    </location>
</feature>